<feature type="compositionally biased region" description="Polar residues" evidence="1">
    <location>
        <begin position="158"/>
        <end position="176"/>
    </location>
</feature>
<feature type="region of interest" description="Disordered" evidence="1">
    <location>
        <begin position="146"/>
        <end position="176"/>
    </location>
</feature>
<comment type="caution">
    <text evidence="2">The sequence shown here is derived from an EMBL/GenBank/DDBJ whole genome shotgun (WGS) entry which is preliminary data.</text>
</comment>
<feature type="compositionally biased region" description="Low complexity" evidence="1">
    <location>
        <begin position="359"/>
        <end position="370"/>
    </location>
</feature>
<reference evidence="2" key="1">
    <citation type="submission" date="2020-05" db="EMBL/GenBank/DDBJ databases">
        <title>Phylogenomic resolution of chytrid fungi.</title>
        <authorList>
            <person name="Stajich J.E."/>
            <person name="Amses K."/>
            <person name="Simmons R."/>
            <person name="Seto K."/>
            <person name="Myers J."/>
            <person name="Bonds A."/>
            <person name="Quandt C.A."/>
            <person name="Barry K."/>
            <person name="Liu P."/>
            <person name="Grigoriev I."/>
            <person name="Longcore J.E."/>
            <person name="James T.Y."/>
        </authorList>
    </citation>
    <scope>NUCLEOTIDE SEQUENCE</scope>
    <source>
        <strain evidence="2">JEL0318</strain>
    </source>
</reference>
<feature type="non-terminal residue" evidence="2">
    <location>
        <position position="491"/>
    </location>
</feature>
<protein>
    <submittedName>
        <fullName evidence="2">Uncharacterized protein</fullName>
    </submittedName>
</protein>
<feature type="compositionally biased region" description="Basic and acidic residues" evidence="1">
    <location>
        <begin position="438"/>
        <end position="452"/>
    </location>
</feature>
<dbReference type="AlphaFoldDB" id="A0AAD5S8P6"/>
<keyword evidence="3" id="KW-1185">Reference proteome</keyword>
<evidence type="ECO:0000313" key="2">
    <source>
        <dbReference type="EMBL" id="KAJ3048109.1"/>
    </source>
</evidence>
<organism evidence="2 3">
    <name type="scientific">Rhizophlyctis rosea</name>
    <dbReference type="NCBI Taxonomy" id="64517"/>
    <lineage>
        <taxon>Eukaryota</taxon>
        <taxon>Fungi</taxon>
        <taxon>Fungi incertae sedis</taxon>
        <taxon>Chytridiomycota</taxon>
        <taxon>Chytridiomycota incertae sedis</taxon>
        <taxon>Chytridiomycetes</taxon>
        <taxon>Rhizophlyctidales</taxon>
        <taxon>Rhizophlyctidaceae</taxon>
        <taxon>Rhizophlyctis</taxon>
    </lineage>
</organism>
<evidence type="ECO:0000313" key="3">
    <source>
        <dbReference type="Proteomes" id="UP001212841"/>
    </source>
</evidence>
<feature type="compositionally biased region" description="Acidic residues" evidence="1">
    <location>
        <begin position="453"/>
        <end position="470"/>
    </location>
</feature>
<feature type="compositionally biased region" description="Acidic residues" evidence="1">
    <location>
        <begin position="411"/>
        <end position="431"/>
    </location>
</feature>
<sequence>MSLDDEPDTDSFSQFVNVGGVGGVGMGGLDGLGSSGLGSMAMGMGMGMGVGSSAGLGAYDTMQMDRLEDVDVDMEMDMNWDEAFPSTSATSLPDVTALVAPMTSALGDATNEVDVLPTLTSLPSSLPSLLTLPATHTTETILRTASSHLPSHVPDVPTSYQEEPTISPRNDVTLSDASPLREGLDEEEDALALGRSHVVGDGGTGGEDDGGDGQLDLERQEGEQSPFGEDLAPIDDNPDDPPTTVTNAPEEDVTEFVTEPSGELVVDSPGEGVGGDANTPEATKEETAEKVGSLDNAEEVKEEEEEMGTVLAGGEGEQTLEEDQRSALLERSVSLVHENSVDPPEVEAEAEAEAEEGEAGVQVEQIGQQQDGRIENDVEAPPAEPDTSLHPQLENVAQSLPSPDAQPGLDEPPESEVESEEVESEEVESEEASGSVEVSHDGPQDDTQHDTESENGDDDLGGAMDEEVSMEPEKQGSQAGWNGVNGFTEMA</sequence>
<feature type="region of interest" description="Disordered" evidence="1">
    <location>
        <begin position="196"/>
        <end position="491"/>
    </location>
</feature>
<proteinExistence type="predicted"/>
<feature type="compositionally biased region" description="Acidic residues" evidence="1">
    <location>
        <begin position="344"/>
        <end position="358"/>
    </location>
</feature>
<evidence type="ECO:0000256" key="1">
    <source>
        <dbReference type="SAM" id="MobiDB-lite"/>
    </source>
</evidence>
<dbReference type="Proteomes" id="UP001212841">
    <property type="component" value="Unassembled WGS sequence"/>
</dbReference>
<feature type="compositionally biased region" description="Acidic residues" evidence="1">
    <location>
        <begin position="296"/>
        <end position="307"/>
    </location>
</feature>
<accession>A0AAD5S8P6</accession>
<dbReference type="EMBL" id="JADGJD010000846">
    <property type="protein sequence ID" value="KAJ3048109.1"/>
    <property type="molecule type" value="Genomic_DNA"/>
</dbReference>
<gene>
    <name evidence="2" type="ORF">HK097_010864</name>
</gene>
<name>A0AAD5S8P6_9FUNG</name>